<accession>A0ABW4B1D6</accession>
<evidence type="ECO:0000313" key="2">
    <source>
        <dbReference type="Proteomes" id="UP001597059"/>
    </source>
</evidence>
<organism evidence="1 2">
    <name type="scientific">Rhodanobacter aciditrophus</name>
    <dbReference type="NCBI Taxonomy" id="1623218"/>
    <lineage>
        <taxon>Bacteria</taxon>
        <taxon>Pseudomonadati</taxon>
        <taxon>Pseudomonadota</taxon>
        <taxon>Gammaproteobacteria</taxon>
        <taxon>Lysobacterales</taxon>
        <taxon>Rhodanobacteraceae</taxon>
        <taxon>Rhodanobacter</taxon>
    </lineage>
</organism>
<keyword evidence="2" id="KW-1185">Reference proteome</keyword>
<dbReference type="RefSeq" id="WP_377367729.1">
    <property type="nucleotide sequence ID" value="NZ_JBHTMN010000012.1"/>
</dbReference>
<gene>
    <name evidence="1" type="ORF">ACFQ45_11310</name>
</gene>
<protein>
    <submittedName>
        <fullName evidence="1">Uncharacterized protein</fullName>
    </submittedName>
</protein>
<proteinExistence type="predicted"/>
<comment type="caution">
    <text evidence="1">The sequence shown here is derived from an EMBL/GenBank/DDBJ whole genome shotgun (WGS) entry which is preliminary data.</text>
</comment>
<reference evidence="2" key="1">
    <citation type="journal article" date="2019" name="Int. J. Syst. Evol. Microbiol.">
        <title>The Global Catalogue of Microorganisms (GCM) 10K type strain sequencing project: providing services to taxonomists for standard genome sequencing and annotation.</title>
        <authorList>
            <consortium name="The Broad Institute Genomics Platform"/>
            <consortium name="The Broad Institute Genome Sequencing Center for Infectious Disease"/>
            <person name="Wu L."/>
            <person name="Ma J."/>
        </authorList>
    </citation>
    <scope>NUCLEOTIDE SEQUENCE [LARGE SCALE GENOMIC DNA]</scope>
    <source>
        <strain evidence="2">JCM 30774</strain>
    </source>
</reference>
<dbReference type="EMBL" id="JBHTMN010000012">
    <property type="protein sequence ID" value="MFD1383963.1"/>
    <property type="molecule type" value="Genomic_DNA"/>
</dbReference>
<sequence length="40" mass="4336">MVRFIEQTLKFGTIGLVSLVSATFQSEALEAQTSDGSEDE</sequence>
<name>A0ABW4B1D6_9GAMM</name>
<dbReference type="Proteomes" id="UP001597059">
    <property type="component" value="Unassembled WGS sequence"/>
</dbReference>
<evidence type="ECO:0000313" key="1">
    <source>
        <dbReference type="EMBL" id="MFD1383963.1"/>
    </source>
</evidence>